<evidence type="ECO:0000256" key="8">
    <source>
        <dbReference type="ARBA" id="ARBA00022833"/>
    </source>
</evidence>
<comment type="cofactor">
    <cofactor evidence="12 15">
        <name>Zn(2+)</name>
        <dbReference type="ChEBI" id="CHEBI:29105"/>
    </cofactor>
    <text evidence="12 15">Binds 1 zinc ion.</text>
</comment>
<evidence type="ECO:0000256" key="4">
    <source>
        <dbReference type="ARBA" id="ARBA00005259"/>
    </source>
</evidence>
<dbReference type="AlphaFoldDB" id="A0A3A1N5X9"/>
<dbReference type="Pfam" id="PF01872">
    <property type="entry name" value="RibD_C"/>
    <property type="match status" value="1"/>
</dbReference>
<dbReference type="EC" id="1.1.1.193" evidence="12"/>
<evidence type="ECO:0000259" key="16">
    <source>
        <dbReference type="PROSITE" id="PS51747"/>
    </source>
</evidence>
<dbReference type="Gene3D" id="3.40.140.10">
    <property type="entry name" value="Cytidine Deaminase, domain 2"/>
    <property type="match status" value="1"/>
</dbReference>
<dbReference type="InterPro" id="IPR016193">
    <property type="entry name" value="Cytidine_deaminase-like"/>
</dbReference>
<feature type="binding site" evidence="15">
    <location>
        <position position="93"/>
    </location>
    <ligand>
        <name>Zn(2+)</name>
        <dbReference type="ChEBI" id="CHEBI:29105"/>
        <note>catalytic</note>
    </ligand>
</feature>
<evidence type="ECO:0000256" key="11">
    <source>
        <dbReference type="ARBA" id="ARBA00023268"/>
    </source>
</evidence>
<keyword evidence="7 12" id="KW-0479">Metal-binding</keyword>
<dbReference type="GO" id="GO:0008270">
    <property type="term" value="F:zinc ion binding"/>
    <property type="evidence" value="ECO:0007669"/>
    <property type="project" value="InterPro"/>
</dbReference>
<dbReference type="EC" id="3.5.4.26" evidence="12"/>
<comment type="pathway">
    <text evidence="2 12">Cofactor biosynthesis; riboflavin biosynthesis; 5-amino-6-(D-ribitylamino)uracil from GTP: step 2/4.</text>
</comment>
<dbReference type="PROSITE" id="PS51747">
    <property type="entry name" value="CYT_DCMP_DEAMINASES_2"/>
    <property type="match status" value="1"/>
</dbReference>
<reference evidence="17 18" key="1">
    <citation type="submission" date="2018-08" db="EMBL/GenBank/DDBJ databases">
        <title>Proposal of Muricauda 72 sp.nov. and Muricauda NH166 sp.nov., isolated from seawater.</title>
        <authorList>
            <person name="Cheng H."/>
            <person name="Wu Y.-H."/>
            <person name="Guo L.-L."/>
            <person name="Xu X.-W."/>
        </authorList>
    </citation>
    <scope>NUCLEOTIDE SEQUENCE [LARGE SCALE GENOMIC DNA]</scope>
    <source>
        <strain evidence="17 18">KCTC 22173</strain>
    </source>
</reference>
<gene>
    <name evidence="17" type="primary">ribD</name>
    <name evidence="17" type="ORF">D2V08_10860</name>
</gene>
<dbReference type="CDD" id="cd01284">
    <property type="entry name" value="Riboflavin_deaminase-reductase"/>
    <property type="match status" value="1"/>
</dbReference>
<feature type="binding site" evidence="14">
    <location>
        <position position="163"/>
    </location>
    <ligand>
        <name>NADP(+)</name>
        <dbReference type="ChEBI" id="CHEBI:58349"/>
    </ligand>
</feature>
<feature type="domain" description="CMP/dCMP-type deaminase" evidence="16">
    <location>
        <begin position="8"/>
        <end position="132"/>
    </location>
</feature>
<keyword evidence="9 12" id="KW-0521">NADP</keyword>
<dbReference type="PIRSF" id="PIRSF006769">
    <property type="entry name" value="RibD"/>
    <property type="match status" value="1"/>
</dbReference>
<feature type="binding site" evidence="14">
    <location>
        <position position="222"/>
    </location>
    <ligand>
        <name>substrate</name>
    </ligand>
</feature>
<evidence type="ECO:0000256" key="10">
    <source>
        <dbReference type="ARBA" id="ARBA00023002"/>
    </source>
</evidence>
<evidence type="ECO:0000256" key="3">
    <source>
        <dbReference type="ARBA" id="ARBA00004910"/>
    </source>
</evidence>
<keyword evidence="11" id="KW-0511">Multifunctional enzyme</keyword>
<dbReference type="GO" id="GO:0008835">
    <property type="term" value="F:diaminohydroxyphosphoribosylaminopyrimidine deaminase activity"/>
    <property type="evidence" value="ECO:0007669"/>
    <property type="project" value="UniProtKB-EC"/>
</dbReference>
<dbReference type="EMBL" id="QXFH01000072">
    <property type="protein sequence ID" value="RIV32919.1"/>
    <property type="molecule type" value="Genomic_DNA"/>
</dbReference>
<evidence type="ECO:0000256" key="12">
    <source>
        <dbReference type="PIRNR" id="PIRNR006769"/>
    </source>
</evidence>
<dbReference type="InterPro" id="IPR002734">
    <property type="entry name" value="RibDG_C"/>
</dbReference>
<dbReference type="Gene3D" id="3.40.430.10">
    <property type="entry name" value="Dihydrofolate Reductase, subunit A"/>
    <property type="match status" value="1"/>
</dbReference>
<comment type="function">
    <text evidence="1 12">Converts 2,5-diamino-6-(ribosylamino)-4(3h)-pyrimidinone 5'-phosphate into 5-amino-6-(ribosylamino)-2,4(1h,3h)-pyrimidinedione 5'-phosphate.</text>
</comment>
<evidence type="ECO:0000256" key="5">
    <source>
        <dbReference type="ARBA" id="ARBA00007417"/>
    </source>
</evidence>
<feature type="binding site" evidence="14">
    <location>
        <position position="211"/>
    </location>
    <ligand>
        <name>NADP(+)</name>
        <dbReference type="ChEBI" id="CHEBI:58349"/>
    </ligand>
</feature>
<dbReference type="PANTHER" id="PTHR38011:SF7">
    <property type="entry name" value="2,5-DIAMINO-6-RIBOSYLAMINO-4(3H)-PYRIMIDINONE 5'-PHOSPHATE REDUCTASE"/>
    <property type="match status" value="1"/>
</dbReference>
<name>A0A3A1N5X9_9FLAO</name>
<feature type="binding site" evidence="14">
    <location>
        <position position="215"/>
    </location>
    <ligand>
        <name>NADP(+)</name>
        <dbReference type="ChEBI" id="CHEBI:58349"/>
    </ligand>
</feature>
<evidence type="ECO:0000256" key="2">
    <source>
        <dbReference type="ARBA" id="ARBA00004882"/>
    </source>
</evidence>
<sequence length="356" mass="39823">MFYFCGVNIHQKYILRCIELGKKGLGTTAPNPMVGCVIVHDGKIIGEGFTSPYGGPHAEVNAINSVKDKHLLQESSLYVTLEPCSHYGKTPPCADLIAKHKLKEVFIGLKDPHDKVAGKGIKKLEDAGCKVTVGILEDECREHHKRFLTFQEKNRPYIILKWAESDDGFIAPDASLRKENPEPFWITNAHSKQLVHQWRSQEQAILVGTRTVLEDNPKLTTRNWAGKDPIRVVLDKDLKIDSSFHVLDASVLTIVLTTVRDQSLYIKGIDYAVLDFSKPLAQQICDVLHQNNITSLIVEGGAKTLQTFIGKNLWDEARIFKGSVCFKKGLPAPKLKGTLSQRQQILTDTLSLYIND</sequence>
<dbReference type="SUPFAM" id="SSF53597">
    <property type="entry name" value="Dihydrofolate reductase-like"/>
    <property type="match status" value="1"/>
</dbReference>
<dbReference type="GO" id="GO:0008703">
    <property type="term" value="F:5-amino-6-(5-phosphoribosylamino)uracil reductase activity"/>
    <property type="evidence" value="ECO:0007669"/>
    <property type="project" value="UniProtKB-EC"/>
</dbReference>
<comment type="pathway">
    <text evidence="3 12">Cofactor biosynthesis; riboflavin biosynthesis; 5-amino-6-(D-ribitylamino)uracil from GTP: step 3/4.</text>
</comment>
<feature type="binding site" evidence="15">
    <location>
        <position position="57"/>
    </location>
    <ligand>
        <name>Zn(2+)</name>
        <dbReference type="ChEBI" id="CHEBI:29105"/>
        <note>catalytic</note>
    </ligand>
</feature>
<evidence type="ECO:0000256" key="9">
    <source>
        <dbReference type="ARBA" id="ARBA00022857"/>
    </source>
</evidence>
<comment type="similarity">
    <text evidence="4 12">In the N-terminal section; belongs to the cytidine and deoxycytidylate deaminase family.</text>
</comment>
<evidence type="ECO:0000313" key="18">
    <source>
        <dbReference type="Proteomes" id="UP000266067"/>
    </source>
</evidence>
<comment type="catalytic activity">
    <reaction evidence="12">
        <text>2,5-diamino-6-hydroxy-4-(5-phosphoribosylamino)-pyrimidine + H2O + H(+) = 5-amino-6-(5-phospho-D-ribosylamino)uracil + NH4(+)</text>
        <dbReference type="Rhea" id="RHEA:21868"/>
        <dbReference type="ChEBI" id="CHEBI:15377"/>
        <dbReference type="ChEBI" id="CHEBI:15378"/>
        <dbReference type="ChEBI" id="CHEBI:28938"/>
        <dbReference type="ChEBI" id="CHEBI:58453"/>
        <dbReference type="ChEBI" id="CHEBI:58614"/>
        <dbReference type="EC" id="3.5.4.26"/>
    </reaction>
</comment>
<comment type="caution">
    <text evidence="17">The sequence shown here is derived from an EMBL/GenBank/DDBJ whole genome shotgun (WGS) entry which is preliminary data.</text>
</comment>
<dbReference type="Proteomes" id="UP000266067">
    <property type="component" value="Unassembled WGS sequence"/>
</dbReference>
<dbReference type="InterPro" id="IPR050765">
    <property type="entry name" value="Riboflavin_Biosynth_HTPR"/>
</dbReference>
<dbReference type="Pfam" id="PF00383">
    <property type="entry name" value="dCMP_cyt_deam_1"/>
    <property type="match status" value="1"/>
</dbReference>
<dbReference type="InterPro" id="IPR002125">
    <property type="entry name" value="CMP_dCMP_dom"/>
</dbReference>
<dbReference type="InterPro" id="IPR024072">
    <property type="entry name" value="DHFR-like_dom_sf"/>
</dbReference>
<evidence type="ECO:0000256" key="1">
    <source>
        <dbReference type="ARBA" id="ARBA00002151"/>
    </source>
</evidence>
<keyword evidence="12 17" id="KW-0378">Hydrolase</keyword>
<evidence type="ECO:0000256" key="7">
    <source>
        <dbReference type="ARBA" id="ARBA00022723"/>
    </source>
</evidence>
<evidence type="ECO:0000256" key="6">
    <source>
        <dbReference type="ARBA" id="ARBA00022619"/>
    </source>
</evidence>
<dbReference type="GO" id="GO:0009231">
    <property type="term" value="P:riboflavin biosynthetic process"/>
    <property type="evidence" value="ECO:0007669"/>
    <property type="project" value="UniProtKB-UniPathway"/>
</dbReference>
<feature type="binding site" evidence="14">
    <location>
        <position position="199"/>
    </location>
    <ligand>
        <name>NADP(+)</name>
        <dbReference type="ChEBI" id="CHEBI:58349"/>
    </ligand>
</feature>
<dbReference type="OrthoDB" id="9800865at2"/>
<keyword evidence="8 12" id="KW-0862">Zinc</keyword>
<feature type="binding site" evidence="15">
    <location>
        <position position="84"/>
    </location>
    <ligand>
        <name>Zn(2+)</name>
        <dbReference type="ChEBI" id="CHEBI:29105"/>
        <note>catalytic</note>
    </ligand>
</feature>
<keyword evidence="6 12" id="KW-0686">Riboflavin biosynthesis</keyword>
<dbReference type="UniPathway" id="UPA00275">
    <property type="reaction ID" value="UER00401"/>
</dbReference>
<evidence type="ECO:0000256" key="13">
    <source>
        <dbReference type="PIRSR" id="PIRSR006769-1"/>
    </source>
</evidence>
<feature type="active site" description="Proton donor" evidence="13">
    <location>
        <position position="59"/>
    </location>
</feature>
<dbReference type="InterPro" id="IPR016192">
    <property type="entry name" value="APOBEC/CMP_deaminase_Zn-bd"/>
</dbReference>
<organism evidence="17 18">
    <name type="scientific">Flagellimonas lutimaris</name>
    <dbReference type="NCBI Taxonomy" id="475082"/>
    <lineage>
        <taxon>Bacteria</taxon>
        <taxon>Pseudomonadati</taxon>
        <taxon>Bacteroidota</taxon>
        <taxon>Flavobacteriia</taxon>
        <taxon>Flavobacteriales</taxon>
        <taxon>Flavobacteriaceae</taxon>
        <taxon>Flagellimonas</taxon>
    </lineage>
</organism>
<feature type="binding site" evidence="14">
    <location>
        <position position="219"/>
    </location>
    <ligand>
        <name>substrate</name>
    </ligand>
</feature>
<feature type="binding site" evidence="14">
    <location>
        <position position="185"/>
    </location>
    <ligand>
        <name>NADP(+)</name>
        <dbReference type="ChEBI" id="CHEBI:58349"/>
    </ligand>
</feature>
<evidence type="ECO:0000256" key="15">
    <source>
        <dbReference type="PIRSR" id="PIRSR006769-3"/>
    </source>
</evidence>
<proteinExistence type="inferred from homology"/>
<dbReference type="SUPFAM" id="SSF53927">
    <property type="entry name" value="Cytidine deaminase-like"/>
    <property type="match status" value="1"/>
</dbReference>
<keyword evidence="10 12" id="KW-0560">Oxidoreductase</keyword>
<keyword evidence="18" id="KW-1185">Reference proteome</keyword>
<dbReference type="PROSITE" id="PS00903">
    <property type="entry name" value="CYT_DCMP_DEAMINASES_1"/>
    <property type="match status" value="1"/>
</dbReference>
<dbReference type="PANTHER" id="PTHR38011">
    <property type="entry name" value="DIHYDROFOLATE REDUCTASE FAMILY PROTEIN (AFU_ORTHOLOGUE AFUA_8G06820)"/>
    <property type="match status" value="1"/>
</dbReference>
<evidence type="ECO:0000256" key="14">
    <source>
        <dbReference type="PIRSR" id="PIRSR006769-2"/>
    </source>
</evidence>
<feature type="binding site" evidence="14">
    <location>
        <position position="299"/>
    </location>
    <ligand>
        <name>substrate</name>
    </ligand>
</feature>
<comment type="catalytic activity">
    <reaction evidence="12">
        <text>5-amino-6-(5-phospho-D-ribitylamino)uracil + NADP(+) = 5-amino-6-(5-phospho-D-ribosylamino)uracil + NADPH + H(+)</text>
        <dbReference type="Rhea" id="RHEA:17845"/>
        <dbReference type="ChEBI" id="CHEBI:15378"/>
        <dbReference type="ChEBI" id="CHEBI:57783"/>
        <dbReference type="ChEBI" id="CHEBI:58349"/>
        <dbReference type="ChEBI" id="CHEBI:58421"/>
        <dbReference type="ChEBI" id="CHEBI:58453"/>
        <dbReference type="EC" id="1.1.1.193"/>
    </reaction>
</comment>
<protein>
    <recommendedName>
        <fullName evidence="12">Riboflavin biosynthesis protein RibD</fullName>
    </recommendedName>
    <domain>
        <recommendedName>
            <fullName evidence="12">Diaminohydroxyphosphoribosylaminopyrimidine deaminase</fullName>
            <shortName evidence="12">DRAP deaminase</shortName>
            <ecNumber evidence="12">3.5.4.26</ecNumber>
        </recommendedName>
        <alternativeName>
            <fullName evidence="12">Riboflavin-specific deaminase</fullName>
        </alternativeName>
    </domain>
    <domain>
        <recommendedName>
            <fullName evidence="12">5-amino-6-(5-phosphoribosylamino)uracil reductase</fullName>
            <ecNumber evidence="12">1.1.1.193</ecNumber>
        </recommendedName>
        <alternativeName>
            <fullName evidence="12">HTP reductase</fullName>
        </alternativeName>
    </domain>
</protein>
<dbReference type="NCBIfam" id="TIGR00326">
    <property type="entry name" value="eubact_ribD"/>
    <property type="match status" value="1"/>
</dbReference>
<dbReference type="InterPro" id="IPR004794">
    <property type="entry name" value="Eubact_RibD"/>
</dbReference>
<comment type="similarity">
    <text evidence="5 12">In the C-terminal section; belongs to the HTP reductase family.</text>
</comment>
<evidence type="ECO:0000313" key="17">
    <source>
        <dbReference type="EMBL" id="RIV32919.1"/>
    </source>
</evidence>
<accession>A0A3A1N5X9</accession>